<keyword evidence="3" id="KW-1185">Reference proteome</keyword>
<feature type="region of interest" description="Disordered" evidence="1">
    <location>
        <begin position="122"/>
        <end position="149"/>
    </location>
</feature>
<dbReference type="AlphaFoldDB" id="H7EMA0"/>
<comment type="caution">
    <text evidence="2">The sequence shown here is derived from an EMBL/GenBank/DDBJ whole genome shotgun (WGS) entry which is preliminary data.</text>
</comment>
<protein>
    <recommendedName>
        <fullName evidence="4">Response regulatory domain-containing protein</fullName>
    </recommendedName>
</protein>
<gene>
    <name evidence="2" type="ORF">TresaDRAFT_0322</name>
</gene>
<dbReference type="Proteomes" id="UP000003571">
    <property type="component" value="Unassembled WGS sequence"/>
</dbReference>
<accession>H7EMA0</accession>
<evidence type="ECO:0000256" key="1">
    <source>
        <dbReference type="SAM" id="MobiDB-lite"/>
    </source>
</evidence>
<proteinExistence type="predicted"/>
<sequence>MKALVIADNEKVIDNIGSVLEDFGYDVIVYRWLLKALDNIEEIAPHIIVISTEDYPRHWKTLAQFSASNSRVPPKLILYVGSTQAKLSEDEQKKADALNVSGSFSSENGFGELRDILSGIPSAAKKEPPHEDNAGEGAQNGAGDEEADGERAECPCSFVFTNPITLALVSGDARGYDGTKLEFSPDIPSLAANLPEATEIKAATIMVGDDIRPVSALVVSNDSSRLVLKITA</sequence>
<dbReference type="eggNOG" id="COG3706">
    <property type="taxonomic scope" value="Bacteria"/>
</dbReference>
<dbReference type="PATRIC" id="fig|907348.3.peg.2077"/>
<dbReference type="RefSeq" id="WP_002705367.1">
    <property type="nucleotide sequence ID" value="NZ_AGRW01000051.1"/>
</dbReference>
<name>H7EMA0_9SPIR</name>
<dbReference type="EMBL" id="AGRW01000051">
    <property type="protein sequence ID" value="EIC01185.1"/>
    <property type="molecule type" value="Genomic_DNA"/>
</dbReference>
<organism evidence="2 3">
    <name type="scientific">Treponema saccharophilum DSM 2985</name>
    <dbReference type="NCBI Taxonomy" id="907348"/>
    <lineage>
        <taxon>Bacteria</taxon>
        <taxon>Pseudomonadati</taxon>
        <taxon>Spirochaetota</taxon>
        <taxon>Spirochaetia</taxon>
        <taxon>Spirochaetales</taxon>
        <taxon>Treponemataceae</taxon>
        <taxon>Treponema</taxon>
    </lineage>
</organism>
<feature type="compositionally biased region" description="Basic and acidic residues" evidence="1">
    <location>
        <begin position="124"/>
        <end position="133"/>
    </location>
</feature>
<dbReference type="OrthoDB" id="359116at2"/>
<evidence type="ECO:0008006" key="4">
    <source>
        <dbReference type="Google" id="ProtNLM"/>
    </source>
</evidence>
<evidence type="ECO:0000313" key="3">
    <source>
        <dbReference type="Proteomes" id="UP000003571"/>
    </source>
</evidence>
<reference evidence="2 3" key="1">
    <citation type="submission" date="2011-09" db="EMBL/GenBank/DDBJ databases">
        <title>The draft genome of Treponema saccharophilum DSM 2985.</title>
        <authorList>
            <consortium name="US DOE Joint Genome Institute (JGI-PGF)"/>
            <person name="Lucas S."/>
            <person name="Copeland A."/>
            <person name="Lapidus A."/>
            <person name="Glavina del Rio T."/>
            <person name="Dalin E."/>
            <person name="Tice H."/>
            <person name="Bruce D."/>
            <person name="Goodwin L."/>
            <person name="Pitluck S."/>
            <person name="Peters L."/>
            <person name="Kyrpides N."/>
            <person name="Mavromatis K."/>
            <person name="Ivanova N."/>
            <person name="Markowitz V."/>
            <person name="Cheng J.-F."/>
            <person name="Hugenholtz P."/>
            <person name="Woyke T."/>
            <person name="Wu D."/>
            <person name="Gronow S."/>
            <person name="Wellnitz S."/>
            <person name="Brambilla E."/>
            <person name="Klenk H.-P."/>
            <person name="Eisen J.A."/>
        </authorList>
    </citation>
    <scope>NUCLEOTIDE SEQUENCE [LARGE SCALE GENOMIC DNA]</scope>
    <source>
        <strain evidence="2 3">DSM 2985</strain>
    </source>
</reference>
<evidence type="ECO:0000313" key="2">
    <source>
        <dbReference type="EMBL" id="EIC01185.1"/>
    </source>
</evidence>
<dbReference type="STRING" id="907348.TresaDRAFT_0322"/>